<dbReference type="PROSITE" id="PS51140">
    <property type="entry name" value="CUE"/>
    <property type="match status" value="1"/>
</dbReference>
<evidence type="ECO:0000259" key="2">
    <source>
        <dbReference type="PROSITE" id="PS51140"/>
    </source>
</evidence>
<proteinExistence type="predicted"/>
<organism evidence="3">
    <name type="scientific">Amphimedon queenslandica</name>
    <name type="common">Sponge</name>
    <dbReference type="NCBI Taxonomy" id="400682"/>
    <lineage>
        <taxon>Eukaryota</taxon>
        <taxon>Metazoa</taxon>
        <taxon>Porifera</taxon>
        <taxon>Demospongiae</taxon>
        <taxon>Heteroscleromorpha</taxon>
        <taxon>Haplosclerida</taxon>
        <taxon>Niphatidae</taxon>
        <taxon>Amphimedon</taxon>
    </lineage>
</organism>
<evidence type="ECO:0000313" key="3">
    <source>
        <dbReference type="EnsemblMetazoa" id="Aqu2.1.09376_001"/>
    </source>
</evidence>
<dbReference type="EnsemblMetazoa" id="Aqu2.1.09376_001">
    <property type="protein sequence ID" value="Aqu2.1.09376_001"/>
    <property type="gene ID" value="Aqu2.1.09376"/>
</dbReference>
<sequence>MAAPSDSSLSMLEAIFPDTDKQLLLEVLRQSKNDAQVAANKLLKMNSKKKPKETSTPQEPPLAPPPSSSSSSSQSQWPNFTSGRQSHETGPGSSGRGLISEAPVVKKLILIRGLPGSGKSTLAR</sequence>
<dbReference type="Pfam" id="PF02845">
    <property type="entry name" value="CUE"/>
    <property type="match status" value="1"/>
</dbReference>
<dbReference type="InterPro" id="IPR003892">
    <property type="entry name" value="CUE"/>
</dbReference>
<dbReference type="AlphaFoldDB" id="A0A1X7T4F4"/>
<feature type="domain" description="CUE" evidence="2">
    <location>
        <begin position="4"/>
        <end position="47"/>
    </location>
</feature>
<reference evidence="3" key="2">
    <citation type="submission" date="2017-05" db="UniProtKB">
        <authorList>
            <consortium name="EnsemblMetazoa"/>
        </authorList>
    </citation>
    <scope>IDENTIFICATION</scope>
</reference>
<dbReference type="KEGG" id="aqu:109589832"/>
<dbReference type="SUPFAM" id="SSF46934">
    <property type="entry name" value="UBA-like"/>
    <property type="match status" value="1"/>
</dbReference>
<protein>
    <recommendedName>
        <fullName evidence="2">CUE domain-containing protein</fullName>
    </recommendedName>
</protein>
<feature type="region of interest" description="Disordered" evidence="1">
    <location>
        <begin position="39"/>
        <end position="99"/>
    </location>
</feature>
<dbReference type="Proteomes" id="UP000007879">
    <property type="component" value="Unassembled WGS sequence"/>
</dbReference>
<dbReference type="GO" id="GO:0043130">
    <property type="term" value="F:ubiquitin binding"/>
    <property type="evidence" value="ECO:0007669"/>
    <property type="project" value="InterPro"/>
</dbReference>
<reference evidence="4" key="1">
    <citation type="journal article" date="2010" name="Nature">
        <title>The Amphimedon queenslandica genome and the evolution of animal complexity.</title>
        <authorList>
            <person name="Srivastava M."/>
            <person name="Simakov O."/>
            <person name="Chapman J."/>
            <person name="Fahey B."/>
            <person name="Gauthier M.E."/>
            <person name="Mitros T."/>
            <person name="Richards G.S."/>
            <person name="Conaco C."/>
            <person name="Dacre M."/>
            <person name="Hellsten U."/>
            <person name="Larroux C."/>
            <person name="Putnam N.H."/>
            <person name="Stanke M."/>
            <person name="Adamska M."/>
            <person name="Darling A."/>
            <person name="Degnan S.M."/>
            <person name="Oakley T.H."/>
            <person name="Plachetzki D.C."/>
            <person name="Zhai Y."/>
            <person name="Adamski M."/>
            <person name="Calcino A."/>
            <person name="Cummins S.F."/>
            <person name="Goodstein D.M."/>
            <person name="Harris C."/>
            <person name="Jackson D.J."/>
            <person name="Leys S.P."/>
            <person name="Shu S."/>
            <person name="Woodcroft B.J."/>
            <person name="Vervoort M."/>
            <person name="Kosik K.S."/>
            <person name="Manning G."/>
            <person name="Degnan B.M."/>
            <person name="Rokhsar D.S."/>
        </authorList>
    </citation>
    <scope>NUCLEOTIDE SEQUENCE [LARGE SCALE GENOMIC DNA]</scope>
</reference>
<feature type="compositionally biased region" description="Pro residues" evidence="1">
    <location>
        <begin position="58"/>
        <end position="67"/>
    </location>
</feature>
<name>A0A1X7T4F4_AMPQE</name>
<dbReference type="CDD" id="cd14279">
    <property type="entry name" value="CUE"/>
    <property type="match status" value="1"/>
</dbReference>
<dbReference type="InParanoid" id="A0A1X7T4F4"/>
<dbReference type="InterPro" id="IPR009060">
    <property type="entry name" value="UBA-like_sf"/>
</dbReference>
<dbReference type="Gene3D" id="1.10.8.10">
    <property type="entry name" value="DNA helicase RuvA subunit, C-terminal domain"/>
    <property type="match status" value="1"/>
</dbReference>
<accession>A0A1X7T4F4</accession>
<dbReference type="EnsemblMetazoa" id="XM_020005832.1">
    <property type="protein sequence ID" value="XP_019861391.1"/>
    <property type="gene ID" value="LOC109589832"/>
</dbReference>
<gene>
    <name evidence="3" type="primary">109589832</name>
</gene>
<feature type="compositionally biased region" description="Low complexity" evidence="1">
    <location>
        <begin position="68"/>
        <end position="82"/>
    </location>
</feature>
<evidence type="ECO:0000256" key="1">
    <source>
        <dbReference type="SAM" id="MobiDB-lite"/>
    </source>
</evidence>
<evidence type="ECO:0000313" key="4">
    <source>
        <dbReference type="Proteomes" id="UP000007879"/>
    </source>
</evidence>
<keyword evidence="4" id="KW-1185">Reference proteome</keyword>